<dbReference type="AlphaFoldDB" id="A0A428KSA1"/>
<evidence type="ECO:0000313" key="1">
    <source>
        <dbReference type="EMBL" id="RSK49402.1"/>
    </source>
</evidence>
<dbReference type="EMBL" id="RWIT01000003">
    <property type="protein sequence ID" value="RSK49402.1"/>
    <property type="molecule type" value="Genomic_DNA"/>
</dbReference>
<dbReference type="Proteomes" id="UP000273500">
    <property type="component" value="Unassembled WGS sequence"/>
</dbReference>
<comment type="caution">
    <text evidence="1">The sequence shown here is derived from an EMBL/GenBank/DDBJ whole genome shotgun (WGS) entry which is preliminary data.</text>
</comment>
<keyword evidence="2" id="KW-1185">Reference proteome</keyword>
<accession>A0A428KSA1</accession>
<name>A0A428KSA1_9BACT</name>
<proteinExistence type="predicted"/>
<organism evidence="1 2">
    <name type="scientific">Hymenobacter rigui</name>
    <dbReference type="NCBI Taxonomy" id="334424"/>
    <lineage>
        <taxon>Bacteria</taxon>
        <taxon>Pseudomonadati</taxon>
        <taxon>Bacteroidota</taxon>
        <taxon>Cytophagia</taxon>
        <taxon>Cytophagales</taxon>
        <taxon>Hymenobacteraceae</taxon>
        <taxon>Hymenobacter</taxon>
    </lineage>
</organism>
<gene>
    <name evidence="1" type="ORF">EI291_07890</name>
</gene>
<sequence>MRKVLERLGQKSSVVQATVARLQQRSVKVSVSLVYKVINGEVQRHDVAEAFLEVAEEEFTRRRQLEERARQLADA</sequence>
<evidence type="ECO:0000313" key="2">
    <source>
        <dbReference type="Proteomes" id="UP000273500"/>
    </source>
</evidence>
<protein>
    <submittedName>
        <fullName evidence="1">Uncharacterized protein</fullName>
    </submittedName>
</protein>
<reference evidence="1 2" key="1">
    <citation type="submission" date="2018-12" db="EMBL/GenBank/DDBJ databases">
        <authorList>
            <person name="Feng G."/>
            <person name="Zhu H."/>
        </authorList>
    </citation>
    <scope>NUCLEOTIDE SEQUENCE [LARGE SCALE GENOMIC DNA]</scope>
    <source>
        <strain evidence="1 2">KCTC 12533</strain>
    </source>
</reference>
<dbReference type="RefSeq" id="WP_125419258.1">
    <property type="nucleotide sequence ID" value="NZ_RWIT01000003.1"/>
</dbReference>